<dbReference type="OrthoDB" id="9807509at2"/>
<dbReference type="AlphaFoldDB" id="A0A1I4DGV8"/>
<reference evidence="4 5" key="1">
    <citation type="submission" date="2016-10" db="EMBL/GenBank/DDBJ databases">
        <authorList>
            <person name="Varghese N."/>
            <person name="Submissions S."/>
        </authorList>
    </citation>
    <scope>NUCLEOTIDE SEQUENCE [LARGE SCALE GENOMIC DNA]</scope>
    <source>
        <strain evidence="4 5">DSM 21822</strain>
    </source>
</reference>
<evidence type="ECO:0000256" key="2">
    <source>
        <dbReference type="ARBA" id="ARBA00022723"/>
    </source>
</evidence>
<evidence type="ECO:0000256" key="3">
    <source>
        <dbReference type="PIRSR" id="PIRSR607837-1"/>
    </source>
</evidence>
<dbReference type="GO" id="GO:0046872">
    <property type="term" value="F:metal ion binding"/>
    <property type="evidence" value="ECO:0007669"/>
    <property type="project" value="UniProtKB-KW"/>
</dbReference>
<dbReference type="InterPro" id="IPR007837">
    <property type="entry name" value="DinB"/>
</dbReference>
<dbReference type="SUPFAM" id="SSF109854">
    <property type="entry name" value="DinB/YfiT-like putative metalloenzymes"/>
    <property type="match status" value="1"/>
</dbReference>
<comment type="similarity">
    <text evidence="1">Belongs to the DinB family.</text>
</comment>
<dbReference type="Proteomes" id="UP000323300">
    <property type="component" value="Unassembled WGS sequence"/>
</dbReference>
<dbReference type="RefSeq" id="WP_149762494.1">
    <property type="nucleotide sequence ID" value="NZ_BSPE01000033.1"/>
</dbReference>
<sequence length="170" mass="19791">MKKHFMMLAAYNHWANRRLYDAAAQLPEEDFTRDTGAFFKSMMGTLNHILVADRIWMKRFTGEGEAPAALDAIIHSDFARLKASREAEDNRIVKWINQLGDKDFGGRFTYMTMTDMRTISQRLAPALGHFFNHQTHHRGQSHMILTLLGYQSIQFDLFLFQRTEEGRDFA</sequence>
<proteinExistence type="inferred from homology"/>
<feature type="binding site" evidence="3">
    <location>
        <position position="133"/>
    </location>
    <ligand>
        <name>a divalent metal cation</name>
        <dbReference type="ChEBI" id="CHEBI:60240"/>
    </ligand>
</feature>
<dbReference type="PANTHER" id="PTHR37302:SF1">
    <property type="entry name" value="PROTEIN DINB"/>
    <property type="match status" value="1"/>
</dbReference>
<keyword evidence="2 3" id="KW-0479">Metal-binding</keyword>
<dbReference type="PANTHER" id="PTHR37302">
    <property type="entry name" value="SLR1116 PROTEIN"/>
    <property type="match status" value="1"/>
</dbReference>
<gene>
    <name evidence="4" type="ORF">SAMN04488498_11750</name>
</gene>
<evidence type="ECO:0000313" key="4">
    <source>
        <dbReference type="EMBL" id="SFK91717.1"/>
    </source>
</evidence>
<protein>
    <submittedName>
        <fullName evidence="4">Uncharacterized damage-inducible protein DinB (Forms a four-helix bundle)</fullName>
    </submittedName>
</protein>
<dbReference type="EMBL" id="FOSL01000017">
    <property type="protein sequence ID" value="SFK91717.1"/>
    <property type="molecule type" value="Genomic_DNA"/>
</dbReference>
<evidence type="ECO:0000256" key="1">
    <source>
        <dbReference type="ARBA" id="ARBA00008635"/>
    </source>
</evidence>
<organism evidence="4 5">
    <name type="scientific">Neomesorhizobium albiziae</name>
    <dbReference type="NCBI Taxonomy" id="335020"/>
    <lineage>
        <taxon>Bacteria</taxon>
        <taxon>Pseudomonadati</taxon>
        <taxon>Pseudomonadota</taxon>
        <taxon>Alphaproteobacteria</taxon>
        <taxon>Hyphomicrobiales</taxon>
        <taxon>Phyllobacteriaceae</taxon>
        <taxon>Neomesorhizobium</taxon>
    </lineage>
</organism>
<dbReference type="Gene3D" id="1.20.120.450">
    <property type="entry name" value="dinb family like domain"/>
    <property type="match status" value="1"/>
</dbReference>
<evidence type="ECO:0000313" key="5">
    <source>
        <dbReference type="Proteomes" id="UP000323300"/>
    </source>
</evidence>
<keyword evidence="5" id="KW-1185">Reference proteome</keyword>
<name>A0A1I4DGV8_9HYPH</name>
<feature type="binding site" evidence="3">
    <location>
        <position position="137"/>
    </location>
    <ligand>
        <name>a divalent metal cation</name>
        <dbReference type="ChEBI" id="CHEBI:60240"/>
    </ligand>
</feature>
<dbReference type="InterPro" id="IPR034660">
    <property type="entry name" value="DinB/YfiT-like"/>
</dbReference>
<accession>A0A1I4DGV8</accession>
<dbReference type="Pfam" id="PF05163">
    <property type="entry name" value="DinB"/>
    <property type="match status" value="1"/>
</dbReference>
<feature type="binding site" evidence="3">
    <location>
        <position position="48"/>
    </location>
    <ligand>
        <name>a divalent metal cation</name>
        <dbReference type="ChEBI" id="CHEBI:60240"/>
    </ligand>
</feature>